<sequence length="747" mass="83589" precursor="true">MTVPRSSVLATTLALLCAAEAHAQDLQDRPADPPTAVEIASPASDEQITFSTDRLEYDTEADVVTAVGEVRLAREGNRLRADRVVYNRRTGQVVATGNVAVTNPQGDVAYGDSIELTDSLRDGVVENILVVLDEGGRLAAVRGTRDENGVVSVEQAAYTPCPVVDQEDCRPKEPSWKVTAVRIVYRPDRSRVYFSRPRFHLFGLPVIPLPSFSTTVGGGSDNGFLSPDIGYSRANGVEVTTPYYFRLAPNRGLTVAPTVFSHVLPMLRTEYRQLDELGAFRLTGYITASRRSDDLVVQQPTDRDMALRGYLDGVARYQLSPNWSASGSLRIASDRTFLRRYDISRDDRLRNTARLERIDADSYLSFTGWAVQTLRVADPQGLQPIALPEIDYRRRFADPWLGGRFEAQLNTLALTRTAGQDTQRAFASLRWDLRRITTLGQEVTFTGYARADAYHTNDTLSTTVVNYRGNEGFTGRAIGAAAVDVRWPFIGRFMNGTQRLIPRVQLVASPRIRNLDIPNEDARAIDLEDSNLFALNRFPGYDRFEDSSRVTYGLQWIATLPGVAVDAVVGQSYRLVDRPSILPEGTGLSDQFSDYVGRTEVRFRDFVSLTHRFRLDKDNLAIRRNELDAAIGTRDTYALVGYLRLNRDIDLANEDLRDREEVRVAGRVQFARFWSAFGSAVVDLTNRDEDVLSLSDGFDPIRHRLGVQYEDDCLRLGFTWRRFYQATGDARSGNGFLLTLSLTNLGR</sequence>
<dbReference type="GO" id="GO:0043165">
    <property type="term" value="P:Gram-negative-bacterium-type cell outer membrane assembly"/>
    <property type="evidence" value="ECO:0007669"/>
    <property type="project" value="UniProtKB-UniRule"/>
</dbReference>
<dbReference type="GO" id="GO:0015920">
    <property type="term" value="P:lipopolysaccharide transport"/>
    <property type="evidence" value="ECO:0007669"/>
    <property type="project" value="InterPro"/>
</dbReference>
<dbReference type="PANTHER" id="PTHR30189">
    <property type="entry name" value="LPS-ASSEMBLY PROTEIN"/>
    <property type="match status" value="1"/>
</dbReference>
<dbReference type="OrthoDB" id="9760225at2"/>
<evidence type="ECO:0000313" key="3">
    <source>
        <dbReference type="EMBL" id="PAX08411.1"/>
    </source>
</evidence>
<keyword evidence="1" id="KW-0472">Membrane</keyword>
<organism evidence="3 4">
    <name type="scientific">Sphingomonas lenta</name>
    <dbReference type="NCBI Taxonomy" id="1141887"/>
    <lineage>
        <taxon>Bacteria</taxon>
        <taxon>Pseudomonadati</taxon>
        <taxon>Pseudomonadota</taxon>
        <taxon>Alphaproteobacteria</taxon>
        <taxon>Sphingomonadales</taxon>
        <taxon>Sphingomonadaceae</taxon>
        <taxon>Sphingomonas</taxon>
    </lineage>
</organism>
<comment type="caution">
    <text evidence="3">The sequence shown here is derived from an EMBL/GenBank/DDBJ whole genome shotgun (WGS) entry which is preliminary data.</text>
</comment>
<comment type="function">
    <text evidence="1">Involved in the assembly of lipopolysaccharide (LPS) at the surface of the outer membrane.</text>
</comment>
<evidence type="ECO:0000256" key="1">
    <source>
        <dbReference type="HAMAP-Rule" id="MF_01411"/>
    </source>
</evidence>
<dbReference type="GO" id="GO:1990351">
    <property type="term" value="C:transporter complex"/>
    <property type="evidence" value="ECO:0007669"/>
    <property type="project" value="TreeGrafter"/>
</dbReference>
<name>A0A2A2SHA3_9SPHN</name>
<evidence type="ECO:0000259" key="2">
    <source>
        <dbReference type="Pfam" id="PF04453"/>
    </source>
</evidence>
<dbReference type="Gene3D" id="2.60.450.10">
    <property type="entry name" value="Lipopolysaccharide (LPS) transport protein A like domain"/>
    <property type="match status" value="1"/>
</dbReference>
<keyword evidence="4" id="KW-1185">Reference proteome</keyword>
<dbReference type="InterPro" id="IPR050218">
    <property type="entry name" value="LptD"/>
</dbReference>
<dbReference type="GO" id="GO:0009279">
    <property type="term" value="C:cell outer membrane"/>
    <property type="evidence" value="ECO:0007669"/>
    <property type="project" value="UniProtKB-SubCell"/>
</dbReference>
<accession>A0A2A2SHA3</accession>
<dbReference type="InterPro" id="IPR007543">
    <property type="entry name" value="LptD_C"/>
</dbReference>
<dbReference type="HAMAP" id="MF_01411">
    <property type="entry name" value="LPS_assembly_LptD"/>
    <property type="match status" value="1"/>
</dbReference>
<dbReference type="RefSeq" id="WP_095996921.1">
    <property type="nucleotide sequence ID" value="NZ_NSLI01000002.1"/>
</dbReference>
<proteinExistence type="inferred from homology"/>
<evidence type="ECO:0000313" key="4">
    <source>
        <dbReference type="Proteomes" id="UP000218151"/>
    </source>
</evidence>
<gene>
    <name evidence="1" type="primary">lptD</name>
    <name evidence="3" type="ORF">CKY28_03190</name>
</gene>
<reference evidence="4" key="1">
    <citation type="submission" date="2017-09" db="EMBL/GenBank/DDBJ databases">
        <authorList>
            <person name="Feng G."/>
            <person name="Zhu H."/>
        </authorList>
    </citation>
    <scope>NUCLEOTIDE SEQUENCE [LARGE SCALE GENOMIC DNA]</scope>
    <source>
        <strain evidence="4">1PNM-20</strain>
    </source>
</reference>
<dbReference type="Pfam" id="PF04453">
    <property type="entry name" value="LptD"/>
    <property type="match status" value="1"/>
</dbReference>
<dbReference type="PANTHER" id="PTHR30189:SF1">
    <property type="entry name" value="LPS-ASSEMBLY PROTEIN LPTD"/>
    <property type="match status" value="1"/>
</dbReference>
<dbReference type="EMBL" id="NSLI01000002">
    <property type="protein sequence ID" value="PAX08411.1"/>
    <property type="molecule type" value="Genomic_DNA"/>
</dbReference>
<comment type="similarity">
    <text evidence="1">Belongs to the LptD family.</text>
</comment>
<feature type="signal peptide" evidence="1">
    <location>
        <begin position="1"/>
        <end position="23"/>
    </location>
</feature>
<comment type="subcellular location">
    <subcellularLocation>
        <location evidence="1">Cell outer membrane</location>
    </subcellularLocation>
</comment>
<comment type="subunit">
    <text evidence="1">Component of the lipopolysaccharide transport and assembly complex.</text>
</comment>
<keyword evidence="1" id="KW-0732">Signal</keyword>
<feature type="chain" id="PRO_5013412294" description="LPS-assembly protein LptD" evidence="1">
    <location>
        <begin position="24"/>
        <end position="747"/>
    </location>
</feature>
<dbReference type="InterPro" id="IPR020889">
    <property type="entry name" value="LipoPS_assembly_LptD"/>
</dbReference>
<keyword evidence="1" id="KW-0998">Cell outer membrane</keyword>
<dbReference type="AlphaFoldDB" id="A0A2A2SHA3"/>
<dbReference type="Proteomes" id="UP000218151">
    <property type="component" value="Unassembled WGS sequence"/>
</dbReference>
<comment type="caution">
    <text evidence="1">Lacks conserved residue(s) required for the propagation of feature annotation.</text>
</comment>
<protein>
    <recommendedName>
        <fullName evidence="1">LPS-assembly protein LptD</fullName>
    </recommendedName>
</protein>
<feature type="domain" description="LptD C-terminal" evidence="2">
    <location>
        <begin position="308"/>
        <end position="674"/>
    </location>
</feature>